<sequence length="149" mass="16977">MTPEGTIVFHLTNSSPTIPVLIRTREFNEPEYPNFLERVEEAFGISSDNDDDTKNGKYNFSDEDDDEQEHPFIGLFLSDSEISDDVFTEDDGELYTTSDEDFADDESDENSLISQSDSSDYDEYGGILFFESGNDEEDASSDFEYMKFP</sequence>
<reference evidence="2" key="1">
    <citation type="submission" date="2022-11" db="UniProtKB">
        <authorList>
            <consortium name="WormBaseParasite"/>
        </authorList>
    </citation>
    <scope>IDENTIFICATION</scope>
</reference>
<accession>A0AC35FBK0</accession>
<dbReference type="WBParaSite" id="PS1159_v2.g15100.t1">
    <property type="protein sequence ID" value="PS1159_v2.g15100.t1"/>
    <property type="gene ID" value="PS1159_v2.g15100"/>
</dbReference>
<protein>
    <submittedName>
        <fullName evidence="2">Uncharacterized protein</fullName>
    </submittedName>
</protein>
<organism evidence="1 2">
    <name type="scientific">Panagrolaimus sp. PS1159</name>
    <dbReference type="NCBI Taxonomy" id="55785"/>
    <lineage>
        <taxon>Eukaryota</taxon>
        <taxon>Metazoa</taxon>
        <taxon>Ecdysozoa</taxon>
        <taxon>Nematoda</taxon>
        <taxon>Chromadorea</taxon>
        <taxon>Rhabditida</taxon>
        <taxon>Tylenchina</taxon>
        <taxon>Panagrolaimomorpha</taxon>
        <taxon>Panagrolaimoidea</taxon>
        <taxon>Panagrolaimidae</taxon>
        <taxon>Panagrolaimus</taxon>
    </lineage>
</organism>
<dbReference type="Proteomes" id="UP000887580">
    <property type="component" value="Unplaced"/>
</dbReference>
<evidence type="ECO:0000313" key="2">
    <source>
        <dbReference type="WBParaSite" id="PS1159_v2.g15100.t1"/>
    </source>
</evidence>
<proteinExistence type="predicted"/>
<name>A0AC35FBK0_9BILA</name>
<evidence type="ECO:0000313" key="1">
    <source>
        <dbReference type="Proteomes" id="UP000887580"/>
    </source>
</evidence>